<dbReference type="InterPro" id="IPR021848">
    <property type="entry name" value="HODM_asu-like"/>
</dbReference>
<dbReference type="Pfam" id="PF11927">
    <property type="entry name" value="HODM_asu-like"/>
    <property type="match status" value="1"/>
</dbReference>
<reference evidence="1 2" key="1">
    <citation type="submission" date="2019-03" db="EMBL/GenBank/DDBJ databases">
        <title>Genomic Encyclopedia of Type Strains, Phase IV (KMG-IV): sequencing the most valuable type-strain genomes for metagenomic binning, comparative biology and taxonomic classification.</title>
        <authorList>
            <person name="Goeker M."/>
        </authorList>
    </citation>
    <scope>NUCLEOTIDE SEQUENCE [LARGE SCALE GENOMIC DNA]</scope>
    <source>
        <strain evidence="1 2">DSM 19345</strain>
    </source>
</reference>
<protein>
    <submittedName>
        <fullName evidence="1">Uncharacterized protein DUF3445</fullName>
    </submittedName>
</protein>
<dbReference type="OrthoDB" id="5242510at2"/>
<proteinExistence type="predicted"/>
<accession>A0A4R3MMT3</accession>
<evidence type="ECO:0000313" key="2">
    <source>
        <dbReference type="Proteomes" id="UP000295678"/>
    </source>
</evidence>
<dbReference type="Proteomes" id="UP000295678">
    <property type="component" value="Unassembled WGS sequence"/>
</dbReference>
<keyword evidence="2" id="KW-1185">Reference proteome</keyword>
<sequence length="302" mass="34003">MELAHTPYDGSRQPFSIGLKPLDLADWIEPDEHLAAHLDEKERLLAERRNVVFREEVETRTAQGEVLTLLANHLTTRFPDLYRRRDAAIDVVPAGRSVDLEDDLPPLLTASRLVQEDLCLMRASPAGYRLVAASLCFPSAWSLAEKFARPMSEIHKAVPHYAERLGARVDRIFDNLKVDQPVWRLNWSIYADDDLHHPESKERPRDWFAGEGMPRAFIRIERQTLRRLPASGDILFTIKVHVDPFEAFRRHPDGARLAAGLKAQILSLDEAQLSYKALLSDRDRIVAALDAIAASPAAIGAG</sequence>
<dbReference type="AlphaFoldDB" id="A0A4R3MMT3"/>
<name>A0A4R3MMT3_9HYPH</name>
<dbReference type="RefSeq" id="WP_132804703.1">
    <property type="nucleotide sequence ID" value="NZ_SMAK01000001.1"/>
</dbReference>
<comment type="caution">
    <text evidence="1">The sequence shown here is derived from an EMBL/GenBank/DDBJ whole genome shotgun (WGS) entry which is preliminary data.</text>
</comment>
<organism evidence="1 2">
    <name type="scientific">Tepidamorphus gemmatus</name>
    <dbReference type="NCBI Taxonomy" id="747076"/>
    <lineage>
        <taxon>Bacteria</taxon>
        <taxon>Pseudomonadati</taxon>
        <taxon>Pseudomonadota</taxon>
        <taxon>Alphaproteobacteria</taxon>
        <taxon>Hyphomicrobiales</taxon>
        <taxon>Tepidamorphaceae</taxon>
        <taxon>Tepidamorphus</taxon>
    </lineage>
</organism>
<gene>
    <name evidence="1" type="ORF">EDC22_101169</name>
</gene>
<dbReference type="EMBL" id="SMAK01000001">
    <property type="protein sequence ID" value="TCT13306.1"/>
    <property type="molecule type" value="Genomic_DNA"/>
</dbReference>
<evidence type="ECO:0000313" key="1">
    <source>
        <dbReference type="EMBL" id="TCT13306.1"/>
    </source>
</evidence>